<dbReference type="InterPro" id="IPR029052">
    <property type="entry name" value="Metallo-depent_PP-like"/>
</dbReference>
<protein>
    <submittedName>
        <fullName evidence="3">Metallophosphoesterase family protein</fullName>
    </submittedName>
</protein>
<evidence type="ECO:0000256" key="1">
    <source>
        <dbReference type="ARBA" id="ARBA00008950"/>
    </source>
</evidence>
<evidence type="ECO:0000259" key="2">
    <source>
        <dbReference type="Pfam" id="PF12850"/>
    </source>
</evidence>
<dbReference type="InterPro" id="IPR050126">
    <property type="entry name" value="Ap4A_hydrolase"/>
</dbReference>
<dbReference type="AlphaFoldDB" id="A0A7S7NP41"/>
<dbReference type="RefSeq" id="WP_194448808.1">
    <property type="nucleotide sequence ID" value="NZ_CP063849.1"/>
</dbReference>
<reference evidence="3 4" key="1">
    <citation type="submission" date="2020-10" db="EMBL/GenBank/DDBJ databases">
        <title>Complete genome sequence of Paludibaculum fermentans P105T, a facultatively anaerobic acidobacterium capable of dissimilatory Fe(III) reduction.</title>
        <authorList>
            <person name="Dedysh S.N."/>
            <person name="Beletsky A.V."/>
            <person name="Kulichevskaya I.S."/>
            <person name="Mardanov A.V."/>
            <person name="Ravin N.V."/>
        </authorList>
    </citation>
    <scope>NUCLEOTIDE SEQUENCE [LARGE SCALE GENOMIC DNA]</scope>
    <source>
        <strain evidence="3 4">P105</strain>
    </source>
</reference>
<sequence length="246" mass="27222">MRHLILSDIHSNLEALHAVLRNAEGAYDTIVCCGDLVGYNAAPIEVIDWARKTLSAVVRGNHDTVCCGIEDPLMFNSVAREAALWTLDELPPASRAWLAELPAGPLTFDGFEIAHGSPGGEDDYLIDTVDVSGLDQIMMRKICFFGHTHLQGGWSWQRGGIQRLTKPALSEDERIIDLDPDFLYLINPGSVGQPRDGDPRAAYAIWDSGNSLLRYRRVKYDIRAAQNRIHEAGLPEYLADRLAAGR</sequence>
<accession>A0A7S7NP41</accession>
<dbReference type="PANTHER" id="PTHR42850">
    <property type="entry name" value="METALLOPHOSPHOESTERASE"/>
    <property type="match status" value="1"/>
</dbReference>
<gene>
    <name evidence="3" type="ORF">IRI77_30900</name>
</gene>
<dbReference type="Proteomes" id="UP000593892">
    <property type="component" value="Chromosome"/>
</dbReference>
<proteinExistence type="inferred from homology"/>
<dbReference type="InterPro" id="IPR011152">
    <property type="entry name" value="Pesterase_MJ0912"/>
</dbReference>
<keyword evidence="4" id="KW-1185">Reference proteome</keyword>
<dbReference type="Gene3D" id="3.60.21.10">
    <property type="match status" value="1"/>
</dbReference>
<dbReference type="KEGG" id="pfer:IRI77_30900"/>
<feature type="domain" description="Calcineurin-like phosphoesterase" evidence="2">
    <location>
        <begin position="1"/>
        <end position="207"/>
    </location>
</feature>
<dbReference type="SUPFAM" id="SSF56300">
    <property type="entry name" value="Metallo-dependent phosphatases"/>
    <property type="match status" value="1"/>
</dbReference>
<dbReference type="Pfam" id="PF12850">
    <property type="entry name" value="Metallophos_2"/>
    <property type="match status" value="1"/>
</dbReference>
<evidence type="ECO:0000313" key="3">
    <source>
        <dbReference type="EMBL" id="QOY87139.1"/>
    </source>
</evidence>
<dbReference type="GO" id="GO:0016791">
    <property type="term" value="F:phosphatase activity"/>
    <property type="evidence" value="ECO:0007669"/>
    <property type="project" value="TreeGrafter"/>
</dbReference>
<dbReference type="GO" id="GO:0005737">
    <property type="term" value="C:cytoplasm"/>
    <property type="evidence" value="ECO:0007669"/>
    <property type="project" value="TreeGrafter"/>
</dbReference>
<organism evidence="3 4">
    <name type="scientific">Paludibaculum fermentans</name>
    <dbReference type="NCBI Taxonomy" id="1473598"/>
    <lineage>
        <taxon>Bacteria</taxon>
        <taxon>Pseudomonadati</taxon>
        <taxon>Acidobacteriota</taxon>
        <taxon>Terriglobia</taxon>
        <taxon>Bryobacterales</taxon>
        <taxon>Bryobacteraceae</taxon>
        <taxon>Paludibaculum</taxon>
    </lineage>
</organism>
<evidence type="ECO:0000313" key="4">
    <source>
        <dbReference type="Proteomes" id="UP000593892"/>
    </source>
</evidence>
<name>A0A7S7NP41_PALFE</name>
<comment type="similarity">
    <text evidence="1">Belongs to the metallophosphoesterase superfamily. YfcE family.</text>
</comment>
<dbReference type="PIRSF" id="PIRSF000883">
    <property type="entry name" value="Pesterase_MJ0912"/>
    <property type="match status" value="1"/>
</dbReference>
<dbReference type="EMBL" id="CP063849">
    <property type="protein sequence ID" value="QOY87139.1"/>
    <property type="molecule type" value="Genomic_DNA"/>
</dbReference>
<dbReference type="PANTHER" id="PTHR42850:SF2">
    <property type="entry name" value="BLL5683 PROTEIN"/>
    <property type="match status" value="1"/>
</dbReference>
<dbReference type="InterPro" id="IPR024654">
    <property type="entry name" value="Calcineurin-like_PHP_lpxH"/>
</dbReference>